<dbReference type="Pfam" id="PF05193">
    <property type="entry name" value="Peptidase_M16_C"/>
    <property type="match status" value="2"/>
</dbReference>
<dbReference type="InterPro" id="IPR011765">
    <property type="entry name" value="Pept_M16_N"/>
</dbReference>
<dbReference type="GO" id="GO:0006508">
    <property type="term" value="P:proteolysis"/>
    <property type="evidence" value="ECO:0007669"/>
    <property type="project" value="UniProtKB-KW"/>
</dbReference>
<evidence type="ECO:0000256" key="6">
    <source>
        <dbReference type="ARBA" id="ARBA00022833"/>
    </source>
</evidence>
<keyword evidence="6" id="KW-0862">Zinc</keyword>
<dbReference type="InterPro" id="IPR050626">
    <property type="entry name" value="Peptidase_M16"/>
</dbReference>
<evidence type="ECO:0000259" key="10">
    <source>
        <dbReference type="Pfam" id="PF00675"/>
    </source>
</evidence>
<dbReference type="SUPFAM" id="SSF63411">
    <property type="entry name" value="LuxS/MPP-like metallohydrolase"/>
    <property type="match status" value="3"/>
</dbReference>
<sequence>MKIRRSSLLRTAVCGRSSFLAIALSLSTLTAVPAQAQVAWGLKPTDVVPDPSIRYGVLPNGMKYAIQRNATPKNGASVRLRFEFGSIGEAEPERGLAHFIEHMAFNGSTNVPEGEMVRILERQGLKFGPDTNAVTGFDSTTYMLDLPGKDDKRIDTALMLMREVASEVKFDPAAVDRERGVILGERRVRDTFQLQQVVDALGFQLPDTPYPKRLPIGTEEVLRTASAATIKNLYRRYYRPENATLVFVGDADPAVIEQKLKAKFSDWKGTGTAGKPLPRGSVDLKRGTAFDTFVDPAVATTVTLTAFSPWENPTDTLAERRREMVRYLATAMFNRRLQRLVNAPGSEIIYGGMGQDQNKDAALSASVTVAAKDGAWKSAIATAEQELRRALKYGFTAQELKTEAADSLGKLQTAAAQADARTHSALANRILQTLDEPNFVTTPAFSAEYFAKVVPTITVEQVNAELRRMWSGSAPLVHVSTKQPIEERQLAQAFAASSKLAVAAPKDQAAVAFGYDSFGAPGKVVADSRIADLGIRTVRFANNVRLNIKQTDFEKGKVSFSILMAGGSLALPMDKPGLGSMMSIFSAQSATSKNSLEDLKIITAGRDVVAGVVTSGDAFSVSGTTIASDLSLQMKVSAAYLTDPGYRPEADSLWANIVPLLDKQLTATPGQVAQTKLPTLLANGDKRFGVPPTSDLLARNFKEARAAYSPLAGSAPIEIGIVGDIDEAAAIKAVAESFGALPSRNASAPAYTAARKASFKADRAPIVLTHSGGADQAMVGAAWPTDDDSDYRRQLGLALLAEVMDLELTDEIREKLGASYGVDVGSTMSDVYPHFGYLMVGSVIAPGKADEVDQAIAAIAAALRDKPIDADLLDRARQPMLEGVTKSLRQNSYWLGYVDEAQSEAKRLDRVRQRESIIRSLTAADVQALAKQYLVPAQLQRFRILSEKVAAPAVAKR</sequence>
<feature type="chain" id="PRO_5026274861" evidence="9">
    <location>
        <begin position="37"/>
        <end position="957"/>
    </location>
</feature>
<evidence type="ECO:0000256" key="7">
    <source>
        <dbReference type="ARBA" id="ARBA00023049"/>
    </source>
</evidence>
<evidence type="ECO:0000256" key="9">
    <source>
        <dbReference type="SAM" id="SignalP"/>
    </source>
</evidence>
<accession>A0A6G7ZPG7</accession>
<keyword evidence="4" id="KW-0479">Metal-binding</keyword>
<dbReference type="InterPro" id="IPR011249">
    <property type="entry name" value="Metalloenz_LuxS/M16"/>
</dbReference>
<keyword evidence="3" id="KW-0645">Protease</keyword>
<gene>
    <name evidence="12" type="ORF">G7078_08880</name>
</gene>
<evidence type="ECO:0000256" key="1">
    <source>
        <dbReference type="ARBA" id="ARBA00001947"/>
    </source>
</evidence>
<name>A0A6G7ZPG7_9SPHN</name>
<organism evidence="12 13">
    <name type="scientific">Sphingomonas sinipercae</name>
    <dbReference type="NCBI Taxonomy" id="2714944"/>
    <lineage>
        <taxon>Bacteria</taxon>
        <taxon>Pseudomonadati</taxon>
        <taxon>Pseudomonadota</taxon>
        <taxon>Alphaproteobacteria</taxon>
        <taxon>Sphingomonadales</taxon>
        <taxon>Sphingomonadaceae</taxon>
        <taxon>Sphingomonas</taxon>
    </lineage>
</organism>
<comment type="cofactor">
    <cofactor evidence="1">
        <name>Zn(2+)</name>
        <dbReference type="ChEBI" id="CHEBI:29105"/>
    </cofactor>
</comment>
<feature type="domain" description="Peptidase M16 N-terminal" evidence="10">
    <location>
        <begin position="68"/>
        <end position="196"/>
    </location>
</feature>
<keyword evidence="5" id="KW-0378">Hydrolase</keyword>
<dbReference type="RefSeq" id="WP_166095190.1">
    <property type="nucleotide sequence ID" value="NZ_CP049871.1"/>
</dbReference>
<dbReference type="Proteomes" id="UP000502502">
    <property type="component" value="Chromosome"/>
</dbReference>
<dbReference type="Gene3D" id="3.30.830.10">
    <property type="entry name" value="Metalloenzyme, LuxS/M16 peptidase-like"/>
    <property type="match status" value="4"/>
</dbReference>
<feature type="domain" description="Peptidase M16 C-terminal" evidence="11">
    <location>
        <begin position="717"/>
        <end position="878"/>
    </location>
</feature>
<evidence type="ECO:0000256" key="8">
    <source>
        <dbReference type="RuleBase" id="RU004447"/>
    </source>
</evidence>
<evidence type="ECO:0000313" key="12">
    <source>
        <dbReference type="EMBL" id="QIL02887.1"/>
    </source>
</evidence>
<dbReference type="Pfam" id="PF00675">
    <property type="entry name" value="Peptidase_M16"/>
    <property type="match status" value="1"/>
</dbReference>
<dbReference type="GO" id="GO:0004222">
    <property type="term" value="F:metalloendopeptidase activity"/>
    <property type="evidence" value="ECO:0007669"/>
    <property type="project" value="InterPro"/>
</dbReference>
<keyword evidence="13" id="KW-1185">Reference proteome</keyword>
<dbReference type="AlphaFoldDB" id="A0A6G7ZPG7"/>
<evidence type="ECO:0000256" key="3">
    <source>
        <dbReference type="ARBA" id="ARBA00022670"/>
    </source>
</evidence>
<keyword evidence="9" id="KW-0732">Signal</keyword>
<dbReference type="PROSITE" id="PS00143">
    <property type="entry name" value="INSULINASE"/>
    <property type="match status" value="1"/>
</dbReference>
<dbReference type="EMBL" id="CP049871">
    <property type="protein sequence ID" value="QIL02887.1"/>
    <property type="molecule type" value="Genomic_DNA"/>
</dbReference>
<reference evidence="12 13" key="1">
    <citation type="submission" date="2020-03" db="EMBL/GenBank/DDBJ databases">
        <title>Sphingomonas sp. nov., isolated from fish.</title>
        <authorList>
            <person name="Hyun D.-W."/>
            <person name="Bae J.-W."/>
        </authorList>
    </citation>
    <scope>NUCLEOTIDE SEQUENCE [LARGE SCALE GENOMIC DNA]</scope>
    <source>
        <strain evidence="12 13">HDW15C</strain>
    </source>
</reference>
<dbReference type="PANTHER" id="PTHR43690">
    <property type="entry name" value="NARDILYSIN"/>
    <property type="match status" value="1"/>
</dbReference>
<dbReference type="KEGG" id="ssin:G7078_08880"/>
<comment type="similarity">
    <text evidence="2 8">Belongs to the peptidase M16 family.</text>
</comment>
<keyword evidence="7" id="KW-0482">Metalloprotease</keyword>
<evidence type="ECO:0000256" key="5">
    <source>
        <dbReference type="ARBA" id="ARBA00022801"/>
    </source>
</evidence>
<dbReference type="InterPro" id="IPR001431">
    <property type="entry name" value="Pept_M16_Zn_BS"/>
</dbReference>
<feature type="signal peptide" evidence="9">
    <location>
        <begin position="1"/>
        <end position="36"/>
    </location>
</feature>
<evidence type="ECO:0000256" key="2">
    <source>
        <dbReference type="ARBA" id="ARBA00007261"/>
    </source>
</evidence>
<dbReference type="GO" id="GO:0046872">
    <property type="term" value="F:metal ion binding"/>
    <property type="evidence" value="ECO:0007669"/>
    <property type="project" value="UniProtKB-KW"/>
</dbReference>
<protein>
    <submittedName>
        <fullName evidence="12">Insulinase family protein</fullName>
    </submittedName>
</protein>
<evidence type="ECO:0000313" key="13">
    <source>
        <dbReference type="Proteomes" id="UP000502502"/>
    </source>
</evidence>
<evidence type="ECO:0000256" key="4">
    <source>
        <dbReference type="ARBA" id="ARBA00022723"/>
    </source>
</evidence>
<dbReference type="InterPro" id="IPR007863">
    <property type="entry name" value="Peptidase_M16_C"/>
</dbReference>
<proteinExistence type="inferred from homology"/>
<evidence type="ECO:0000259" key="11">
    <source>
        <dbReference type="Pfam" id="PF05193"/>
    </source>
</evidence>
<feature type="domain" description="Peptidase M16 C-terminal" evidence="11">
    <location>
        <begin position="226"/>
        <end position="402"/>
    </location>
</feature>
<dbReference type="PANTHER" id="PTHR43690:SF17">
    <property type="entry name" value="PROTEIN YHJJ"/>
    <property type="match status" value="1"/>
</dbReference>